<dbReference type="EMBL" id="DAAGLP010000027">
    <property type="protein sequence ID" value="HAB3566072.1"/>
    <property type="molecule type" value="Genomic_DNA"/>
</dbReference>
<dbReference type="EMBL" id="DAARTQ010000017">
    <property type="protein sequence ID" value="HAE3895014.1"/>
    <property type="molecule type" value="Genomic_DNA"/>
</dbReference>
<proteinExistence type="predicted"/>
<sequence length="72" mass="8200">MQDVEARNALRNIARRCNEEITAKRKANPGMNCDEIARPIFNGAMGMVKQLGFTPSHLYLEVGILNKRIKER</sequence>
<protein>
    <submittedName>
        <fullName evidence="1">Uncharacterized protein</fullName>
    </submittedName>
</protein>
<accession>A0A5H8XB38</accession>
<reference evidence="1" key="1">
    <citation type="journal article" date="2018" name="Genome Biol.">
        <title>SKESA: strategic k-mer extension for scrupulous assemblies.</title>
        <authorList>
            <person name="Souvorov A."/>
            <person name="Agarwala R."/>
            <person name="Lipman D.J."/>
        </authorList>
    </citation>
    <scope>NUCLEOTIDE SEQUENCE</scope>
    <source>
        <strain evidence="1">Salmonella enterica</strain>
    </source>
</reference>
<reference evidence="1" key="2">
    <citation type="submission" date="2019-06" db="EMBL/GenBank/DDBJ databases">
        <authorList>
            <consortium name="NCBI Pathogen Detection Project"/>
        </authorList>
    </citation>
    <scope>NUCLEOTIDE SEQUENCE</scope>
    <source>
        <strain evidence="1">Salmonella enterica</strain>
    </source>
</reference>
<name>A0A5H8XB38_SALET</name>
<gene>
    <name evidence="2" type="ORF">G4B05_002943</name>
    <name evidence="1" type="ORF">GJE36_22900</name>
</gene>
<organism evidence="1">
    <name type="scientific">Salmonella enterica subsp. enterica serovar Heidelberg</name>
    <dbReference type="NCBI Taxonomy" id="611"/>
    <lineage>
        <taxon>Bacteria</taxon>
        <taxon>Pseudomonadati</taxon>
        <taxon>Pseudomonadota</taxon>
        <taxon>Gammaproteobacteria</taxon>
        <taxon>Enterobacterales</taxon>
        <taxon>Enterobacteriaceae</taxon>
        <taxon>Salmonella</taxon>
    </lineage>
</organism>
<dbReference type="AlphaFoldDB" id="A0A5H8XB38"/>
<dbReference type="RefSeq" id="WP_003833987.1">
    <property type="nucleotide sequence ID" value="NZ_JAGEOP010000025.1"/>
</dbReference>
<evidence type="ECO:0000313" key="2">
    <source>
        <dbReference type="EMBL" id="HAE3895014.1"/>
    </source>
</evidence>
<comment type="caution">
    <text evidence="1">The sequence shown here is derived from an EMBL/GenBank/DDBJ whole genome shotgun (WGS) entry which is preliminary data.</text>
</comment>
<evidence type="ECO:0000313" key="1">
    <source>
        <dbReference type="EMBL" id="HAB3566072.1"/>
    </source>
</evidence>